<accession>A0A1L7D265</accession>
<name>A0A1L7D265_9CORY</name>
<dbReference type="EMBL" id="CP009249">
    <property type="protein sequence ID" value="APT92163.1"/>
    <property type="molecule type" value="Genomic_DNA"/>
</dbReference>
<evidence type="ECO:0000256" key="1">
    <source>
        <dbReference type="SAM" id="Phobius"/>
    </source>
</evidence>
<dbReference type="AlphaFoldDB" id="A0A1L7D265"/>
<dbReference type="OrthoDB" id="43070at2"/>
<keyword evidence="1" id="KW-0812">Transmembrane</keyword>
<keyword evidence="1" id="KW-1133">Transmembrane helix</keyword>
<reference evidence="2 3" key="1">
    <citation type="submission" date="2014-08" db="EMBL/GenBank/DDBJ databases">
        <title>Complete genome sequence of Corynebacterium phocae M408/89/1(T)(=DSM 44612(T)), isolated from the common seal (Phoca vitulina).</title>
        <authorList>
            <person name="Ruckert C."/>
            <person name="Albersmeier A."/>
            <person name="Winkler A."/>
            <person name="Kalinowski J."/>
        </authorList>
    </citation>
    <scope>NUCLEOTIDE SEQUENCE [LARGE SCALE GENOMIC DNA]</scope>
    <source>
        <strain evidence="2 3">M408/89/1</strain>
    </source>
</reference>
<evidence type="ECO:0000313" key="2">
    <source>
        <dbReference type="EMBL" id="APT92163.1"/>
    </source>
</evidence>
<dbReference type="Proteomes" id="UP000185491">
    <property type="component" value="Chromosome"/>
</dbReference>
<dbReference type="KEGG" id="cpho:CPHO_03860"/>
<protein>
    <submittedName>
        <fullName evidence="2">Uncharacterized protein</fullName>
    </submittedName>
</protein>
<proteinExistence type="predicted"/>
<keyword evidence="1" id="KW-0472">Membrane</keyword>
<gene>
    <name evidence="2" type="ORF">CPHO_03860</name>
</gene>
<dbReference type="RefSeq" id="WP_075733362.1">
    <property type="nucleotide sequence ID" value="NZ_CP009249.1"/>
</dbReference>
<feature type="transmembrane region" description="Helical" evidence="1">
    <location>
        <begin position="6"/>
        <end position="26"/>
    </location>
</feature>
<sequence>MEPKAIAGWVVGALALAFLLSAGYFLMNRGPEIENPVTVAQAVAARTGGTPGEQGSSSRPGDQTVMEELLSTIGLPDEAVKNYDLSGVHFDEAKRAALIGTLERSIDEGMMSVSEARAVLKAFDLGIVDTEVRNLVFEDSSRKRP</sequence>
<keyword evidence="3" id="KW-1185">Reference proteome</keyword>
<organism evidence="2 3">
    <name type="scientific">Corynebacterium phocae</name>
    <dbReference type="NCBI Taxonomy" id="161895"/>
    <lineage>
        <taxon>Bacteria</taxon>
        <taxon>Bacillati</taxon>
        <taxon>Actinomycetota</taxon>
        <taxon>Actinomycetes</taxon>
        <taxon>Mycobacteriales</taxon>
        <taxon>Corynebacteriaceae</taxon>
        <taxon>Corynebacterium</taxon>
    </lineage>
</organism>
<evidence type="ECO:0000313" key="3">
    <source>
        <dbReference type="Proteomes" id="UP000185491"/>
    </source>
</evidence>
<dbReference type="STRING" id="161895.CPHO_03860"/>